<dbReference type="InterPro" id="IPR027417">
    <property type="entry name" value="P-loop_NTPase"/>
</dbReference>
<dbReference type="GO" id="GO:0016301">
    <property type="term" value="F:kinase activity"/>
    <property type="evidence" value="ECO:0007669"/>
    <property type="project" value="UniProtKB-KW"/>
</dbReference>
<dbReference type="RefSeq" id="WP_208885183.1">
    <property type="nucleotide sequence ID" value="NZ_CP031320.1"/>
</dbReference>
<feature type="domain" description="Phosphoribulokinase/uridine kinase" evidence="1">
    <location>
        <begin position="9"/>
        <end position="187"/>
    </location>
</feature>
<dbReference type="EMBL" id="CP031320">
    <property type="protein sequence ID" value="AXK37665.1"/>
    <property type="molecule type" value="Genomic_DNA"/>
</dbReference>
<dbReference type="NCBIfam" id="NF006743">
    <property type="entry name" value="PRK09270.1-2"/>
    <property type="match status" value="1"/>
</dbReference>
<keyword evidence="2" id="KW-0808">Transferase</keyword>
<gene>
    <name evidence="2" type="ORF">DVA86_26435</name>
</gene>
<organism evidence="2 3">
    <name type="scientific">Streptomyces armeniacus</name>
    <dbReference type="NCBI Taxonomy" id="83291"/>
    <lineage>
        <taxon>Bacteria</taxon>
        <taxon>Bacillati</taxon>
        <taxon>Actinomycetota</taxon>
        <taxon>Actinomycetes</taxon>
        <taxon>Kitasatosporales</taxon>
        <taxon>Streptomycetaceae</taxon>
        <taxon>Streptomyces</taxon>
    </lineage>
</organism>
<sequence length="211" mass="22814">MERPGRAFLGVAGPPAAGKSTLAALLARELGPCACLLPMDGFHLADSVLIALGRRNRKGAPDTFDAAGFAALLHRLREAEASEETVYAPRFHREIEESIAGEIVIGPETALVIAEGNYLLLPDGPWARIRPLLDEGWYVEPDEELRLRRLVDRHVEFGKSPEEAYAWAHGTDQANAAVIAATRGHADLLVRLPPGCGMRPDEGGTRAPWLG</sequence>
<dbReference type="SUPFAM" id="SSF52540">
    <property type="entry name" value="P-loop containing nucleoside triphosphate hydrolases"/>
    <property type="match status" value="1"/>
</dbReference>
<dbReference type="Pfam" id="PF00485">
    <property type="entry name" value="PRK"/>
    <property type="match status" value="1"/>
</dbReference>
<reference evidence="2 3" key="1">
    <citation type="submission" date="2018-07" db="EMBL/GenBank/DDBJ databases">
        <title>Draft genome of the type strain Streptomyces armeniacus ATCC 15676.</title>
        <authorList>
            <person name="Labana P."/>
            <person name="Gosse J.T."/>
            <person name="Boddy C.N."/>
        </authorList>
    </citation>
    <scope>NUCLEOTIDE SEQUENCE [LARGE SCALE GENOMIC DNA]</scope>
    <source>
        <strain evidence="2 3">ATCC 15676</strain>
    </source>
</reference>
<accession>A0A345Y199</accession>
<evidence type="ECO:0000259" key="1">
    <source>
        <dbReference type="Pfam" id="PF00485"/>
    </source>
</evidence>
<dbReference type="AlphaFoldDB" id="A0A345Y199"/>
<proteinExistence type="predicted"/>
<evidence type="ECO:0000313" key="2">
    <source>
        <dbReference type="EMBL" id="AXK37665.1"/>
    </source>
</evidence>
<keyword evidence="3" id="KW-1185">Reference proteome</keyword>
<protein>
    <submittedName>
        <fullName evidence="2">Nucleoside/nucleotide kinase family protein</fullName>
    </submittedName>
</protein>
<dbReference type="KEGG" id="sarm:DVA86_26435"/>
<dbReference type="GO" id="GO:0005524">
    <property type="term" value="F:ATP binding"/>
    <property type="evidence" value="ECO:0007669"/>
    <property type="project" value="InterPro"/>
</dbReference>
<dbReference type="InterPro" id="IPR006083">
    <property type="entry name" value="PRK/URK"/>
</dbReference>
<dbReference type="PANTHER" id="PTHR10285">
    <property type="entry name" value="URIDINE KINASE"/>
    <property type="match status" value="1"/>
</dbReference>
<dbReference type="Gene3D" id="3.40.50.300">
    <property type="entry name" value="P-loop containing nucleotide triphosphate hydrolases"/>
    <property type="match status" value="1"/>
</dbReference>
<name>A0A345Y199_9ACTN</name>
<dbReference type="Proteomes" id="UP000254425">
    <property type="component" value="Chromosome"/>
</dbReference>
<evidence type="ECO:0000313" key="3">
    <source>
        <dbReference type="Proteomes" id="UP000254425"/>
    </source>
</evidence>
<keyword evidence="2" id="KW-0418">Kinase</keyword>